<dbReference type="Pfam" id="PF01171">
    <property type="entry name" value="ATP_bind_3"/>
    <property type="match status" value="1"/>
</dbReference>
<feature type="region of interest" description="Disordered" evidence="8">
    <location>
        <begin position="400"/>
        <end position="428"/>
    </location>
</feature>
<dbReference type="InterPro" id="IPR012795">
    <property type="entry name" value="tRNA_Ile_lys_synt_N"/>
</dbReference>
<dbReference type="InterPro" id="IPR012094">
    <property type="entry name" value="tRNA_Ile_lys_synt"/>
</dbReference>
<feature type="compositionally biased region" description="Low complexity" evidence="8">
    <location>
        <begin position="272"/>
        <end position="284"/>
    </location>
</feature>
<dbReference type="PANTHER" id="PTHR43033">
    <property type="entry name" value="TRNA(ILE)-LYSIDINE SYNTHASE-RELATED"/>
    <property type="match status" value="1"/>
</dbReference>
<dbReference type="InterPro" id="IPR014729">
    <property type="entry name" value="Rossmann-like_a/b/a_fold"/>
</dbReference>
<dbReference type="GO" id="GO:0005524">
    <property type="term" value="F:ATP binding"/>
    <property type="evidence" value="ECO:0007669"/>
    <property type="project" value="UniProtKB-KW"/>
</dbReference>
<keyword evidence="10" id="KW-1185">Reference proteome</keyword>
<evidence type="ECO:0000256" key="2">
    <source>
        <dbReference type="ARBA" id="ARBA00022598"/>
    </source>
</evidence>
<dbReference type="NCBIfam" id="TIGR02432">
    <property type="entry name" value="lysidine_TilS_N"/>
    <property type="match status" value="1"/>
</dbReference>
<dbReference type="EC" id="6.3.4.19" evidence="1"/>
<sequence>MRLVPPITPAEFFHHLQRCIPPGGWRSRIAVANSGGPDSTALLFLLSATIRKQLGLDENDTPSSESPTSSRFPLHVLSIHVNHGLQAAASAMEETAVRMSERLGAPSIVEAIPWGTPPFPEKPAEGVANRERLIREARYHRLFAAMDAARTNVIAFGHHADDQVETAIMRMSQGSSNRGLAGMRPVRRWGMGHKDIEYSQFGAEGMRSWVVRPFLQIPKGRLLATCEANNLDYVNDPTNFQPGITIRNSVRHALSTDVSAENANVSLRDLPSEQLSTSQSGSSQAEPMDVAPCVARLRAMAPDSPRHEQLRDAVRRLAIRLEEVETQVTNILAQARLPSAPSTLLLTVPGLALATTLEVRTSLIRRCLRYVSYGPWGSTWAEASGDRDTLQRIAEQLWPATSPLPSPESGSESGENAPAPKHERRQFTAGSGVTAIPVTILPWKKDTVRFRPVEKEKEIEGWIFAREAHYQRQGDEPQSRGIVDVTEEIVQAGRSGKTTCSVLYDNRFKLTFALQKVAKPVEEEIVMRRARILIEPDTKWALPMVTLVGKRTTQRCIGKYLWHLDGWQGTCKRPVRFQSWITMNFVRSLDAI</sequence>
<dbReference type="GO" id="GO:0016787">
    <property type="term" value="F:hydrolase activity"/>
    <property type="evidence" value="ECO:0007669"/>
    <property type="project" value="UniProtKB-KW"/>
</dbReference>
<evidence type="ECO:0000256" key="8">
    <source>
        <dbReference type="SAM" id="MobiDB-lite"/>
    </source>
</evidence>
<keyword evidence="4" id="KW-0547">Nucleotide-binding</keyword>
<evidence type="ECO:0000313" key="10">
    <source>
        <dbReference type="Proteomes" id="UP000292082"/>
    </source>
</evidence>
<dbReference type="GO" id="GO:0032267">
    <property type="term" value="F:tRNA(Ile)-lysidine synthase activity"/>
    <property type="evidence" value="ECO:0007669"/>
    <property type="project" value="UniProtKB-EC"/>
</dbReference>
<evidence type="ECO:0000256" key="4">
    <source>
        <dbReference type="ARBA" id="ARBA00022741"/>
    </source>
</evidence>
<dbReference type="CDD" id="cd01992">
    <property type="entry name" value="TilS_N"/>
    <property type="match status" value="1"/>
</dbReference>
<evidence type="ECO:0000256" key="7">
    <source>
        <dbReference type="SAM" id="Coils"/>
    </source>
</evidence>
<dbReference type="AlphaFoldDB" id="A0A4Q9NPZ4"/>
<evidence type="ECO:0000256" key="5">
    <source>
        <dbReference type="ARBA" id="ARBA00022840"/>
    </source>
</evidence>
<dbReference type="HAMAP" id="MF_01161">
    <property type="entry name" value="tRNA_Ile_lys_synt"/>
    <property type="match status" value="1"/>
</dbReference>
<keyword evidence="9" id="KW-0378">Hydrolase</keyword>
<keyword evidence="2" id="KW-0436">Ligase</keyword>
<accession>A0A4Q9NPZ4</accession>
<reference evidence="9 10" key="1">
    <citation type="submission" date="2019-01" db="EMBL/GenBank/DDBJ databases">
        <title>Draft genome sequences of three monokaryotic isolates of the white-rot basidiomycete fungus Dichomitus squalens.</title>
        <authorList>
            <consortium name="DOE Joint Genome Institute"/>
            <person name="Lopez S.C."/>
            <person name="Andreopoulos B."/>
            <person name="Pangilinan J."/>
            <person name="Lipzen A."/>
            <person name="Riley R."/>
            <person name="Ahrendt S."/>
            <person name="Ng V."/>
            <person name="Barry K."/>
            <person name="Daum C."/>
            <person name="Grigoriev I.V."/>
            <person name="Hilden K.S."/>
            <person name="Makela M.R."/>
            <person name="de Vries R.P."/>
        </authorList>
    </citation>
    <scope>NUCLEOTIDE SEQUENCE [LARGE SCALE GENOMIC DNA]</scope>
    <source>
        <strain evidence="9 10">CBS 464.89</strain>
    </source>
</reference>
<name>A0A4Q9NPZ4_9APHY</name>
<gene>
    <name evidence="9" type="ORF">BD310DRAFT_911393</name>
</gene>
<proteinExistence type="inferred from homology"/>
<keyword evidence="7" id="KW-0175">Coiled coil</keyword>
<dbReference type="STRING" id="114155.A0A4Q9NPZ4"/>
<evidence type="ECO:0000256" key="6">
    <source>
        <dbReference type="ARBA" id="ARBA00048539"/>
    </source>
</evidence>
<evidence type="ECO:0000256" key="3">
    <source>
        <dbReference type="ARBA" id="ARBA00022694"/>
    </source>
</evidence>
<keyword evidence="5" id="KW-0067">ATP-binding</keyword>
<dbReference type="InterPro" id="IPR011063">
    <property type="entry name" value="TilS/TtcA_N"/>
</dbReference>
<protein>
    <recommendedName>
        <fullName evidence="1">tRNA(Ile)-lysidine synthetase</fullName>
        <ecNumber evidence="1">6.3.4.19</ecNumber>
    </recommendedName>
</protein>
<feature type="region of interest" description="Disordered" evidence="8">
    <location>
        <begin position="268"/>
        <end position="287"/>
    </location>
</feature>
<organism evidence="9 10">
    <name type="scientific">Dichomitus squalens</name>
    <dbReference type="NCBI Taxonomy" id="114155"/>
    <lineage>
        <taxon>Eukaryota</taxon>
        <taxon>Fungi</taxon>
        <taxon>Dikarya</taxon>
        <taxon>Basidiomycota</taxon>
        <taxon>Agaricomycotina</taxon>
        <taxon>Agaricomycetes</taxon>
        <taxon>Polyporales</taxon>
        <taxon>Polyporaceae</taxon>
        <taxon>Dichomitus</taxon>
    </lineage>
</organism>
<evidence type="ECO:0000256" key="1">
    <source>
        <dbReference type="ARBA" id="ARBA00013267"/>
    </source>
</evidence>
<dbReference type="GO" id="GO:0008033">
    <property type="term" value="P:tRNA processing"/>
    <property type="evidence" value="ECO:0007669"/>
    <property type="project" value="UniProtKB-KW"/>
</dbReference>
<dbReference type="EMBL" id="ML145084">
    <property type="protein sequence ID" value="TBU65468.1"/>
    <property type="molecule type" value="Genomic_DNA"/>
</dbReference>
<dbReference type="Gene3D" id="3.40.50.620">
    <property type="entry name" value="HUPs"/>
    <property type="match status" value="1"/>
</dbReference>
<dbReference type="Proteomes" id="UP000292082">
    <property type="component" value="Unassembled WGS sequence"/>
</dbReference>
<dbReference type="SUPFAM" id="SSF52402">
    <property type="entry name" value="Adenine nucleotide alpha hydrolases-like"/>
    <property type="match status" value="1"/>
</dbReference>
<evidence type="ECO:0000313" key="9">
    <source>
        <dbReference type="EMBL" id="TBU65468.1"/>
    </source>
</evidence>
<keyword evidence="3" id="KW-0819">tRNA processing</keyword>
<comment type="catalytic activity">
    <reaction evidence="6">
        <text>cytidine(34) in tRNA(Ile2) + L-lysine + ATP = lysidine(34) in tRNA(Ile2) + AMP + diphosphate + H(+)</text>
        <dbReference type="Rhea" id="RHEA:43744"/>
        <dbReference type="Rhea" id="RHEA-COMP:10625"/>
        <dbReference type="Rhea" id="RHEA-COMP:10670"/>
        <dbReference type="ChEBI" id="CHEBI:15378"/>
        <dbReference type="ChEBI" id="CHEBI:30616"/>
        <dbReference type="ChEBI" id="CHEBI:32551"/>
        <dbReference type="ChEBI" id="CHEBI:33019"/>
        <dbReference type="ChEBI" id="CHEBI:82748"/>
        <dbReference type="ChEBI" id="CHEBI:83665"/>
        <dbReference type="ChEBI" id="CHEBI:456215"/>
        <dbReference type="EC" id="6.3.4.19"/>
    </reaction>
</comment>
<feature type="coiled-coil region" evidence="7">
    <location>
        <begin position="307"/>
        <end position="334"/>
    </location>
</feature>
<dbReference type="PANTHER" id="PTHR43033:SF1">
    <property type="entry name" value="TRNA(ILE)-LYSIDINE SYNTHASE-RELATED"/>
    <property type="match status" value="1"/>
</dbReference>